<name>A0ACC0U2Y4_9AGAM</name>
<comment type="caution">
    <text evidence="1">The sequence shown here is derived from an EMBL/GenBank/DDBJ whole genome shotgun (WGS) entry which is preliminary data.</text>
</comment>
<proteinExistence type="predicted"/>
<protein>
    <submittedName>
        <fullName evidence="1">Uncharacterized protein</fullName>
    </submittedName>
</protein>
<reference evidence="1" key="1">
    <citation type="submission" date="2021-03" db="EMBL/GenBank/DDBJ databases">
        <title>Evolutionary priming and transition to the ectomycorrhizal habit in an iconic lineage of mushroom-forming fungi: is preadaptation a requirement?</title>
        <authorList>
            <consortium name="DOE Joint Genome Institute"/>
            <person name="Looney B.P."/>
            <person name="Miyauchi S."/>
            <person name="Morin E."/>
            <person name="Drula E."/>
            <person name="Courty P.E."/>
            <person name="Chicoki N."/>
            <person name="Fauchery L."/>
            <person name="Kohler A."/>
            <person name="Kuo A."/>
            <person name="LaButti K."/>
            <person name="Pangilinan J."/>
            <person name="Lipzen A."/>
            <person name="Riley R."/>
            <person name="Andreopoulos W."/>
            <person name="He G."/>
            <person name="Johnson J."/>
            <person name="Barry K.W."/>
            <person name="Grigoriev I.V."/>
            <person name="Nagy L."/>
            <person name="Hibbett D."/>
            <person name="Henrissat B."/>
            <person name="Matheny P.B."/>
            <person name="Labbe J."/>
            <person name="Martin A.F."/>
        </authorList>
    </citation>
    <scope>NUCLEOTIDE SEQUENCE</scope>
    <source>
        <strain evidence="1">BPL698</strain>
    </source>
</reference>
<evidence type="ECO:0000313" key="1">
    <source>
        <dbReference type="EMBL" id="KAI9458765.1"/>
    </source>
</evidence>
<accession>A0ACC0U2Y4</accession>
<keyword evidence="2" id="KW-1185">Reference proteome</keyword>
<evidence type="ECO:0000313" key="2">
    <source>
        <dbReference type="Proteomes" id="UP001207468"/>
    </source>
</evidence>
<organism evidence="1 2">
    <name type="scientific">Russula earlei</name>
    <dbReference type="NCBI Taxonomy" id="71964"/>
    <lineage>
        <taxon>Eukaryota</taxon>
        <taxon>Fungi</taxon>
        <taxon>Dikarya</taxon>
        <taxon>Basidiomycota</taxon>
        <taxon>Agaricomycotina</taxon>
        <taxon>Agaricomycetes</taxon>
        <taxon>Russulales</taxon>
        <taxon>Russulaceae</taxon>
        <taxon>Russula</taxon>
    </lineage>
</organism>
<gene>
    <name evidence="1" type="ORF">F5148DRAFT_316022</name>
</gene>
<sequence>MTSYPPSTAISTSPSYIQSVFNSALDIYKEQTGHDLVLNPLLHHLQSCHSINDILSVLREQIPISSPSQSRDERFSNWLIPIVNVLFAFSASLGEGISLVFPPSKVIFAGICVLFLAVKDARASRDNLVNLFDRIGYFFHRLEIYTGVPPTPSMTDLIVEIMLEVLTILAIATKETKRGRFGRYLKNLMGNTDIVDALQKLDRLTQEEAHMASVELLKATHVIKLKVSEADEKVKGVDERVQKISAGLEDISNKVQATDDRVKDVGRNVEDMTNEMRCINDTIQGVDDTLDKVNRSSSFFNTLLSTRKAQTSS</sequence>
<dbReference type="EMBL" id="JAGFNK010000206">
    <property type="protein sequence ID" value="KAI9458765.1"/>
    <property type="molecule type" value="Genomic_DNA"/>
</dbReference>
<dbReference type="Proteomes" id="UP001207468">
    <property type="component" value="Unassembled WGS sequence"/>
</dbReference>